<evidence type="ECO:0000313" key="1">
    <source>
        <dbReference type="EMBL" id="GBP55203.1"/>
    </source>
</evidence>
<sequence length="67" mass="7197">MPHSPHVPQILVSGAIKILDLKRSEEALFSHNYAHASTPEDGLNPSALCRRLPAAPSALSPFAIRAK</sequence>
<name>A0A4C1WWB4_EUMVA</name>
<dbReference type="EMBL" id="BGZK01000663">
    <property type="protein sequence ID" value="GBP55203.1"/>
    <property type="molecule type" value="Genomic_DNA"/>
</dbReference>
<reference evidence="1 2" key="1">
    <citation type="journal article" date="2019" name="Commun. Biol.">
        <title>The bagworm genome reveals a unique fibroin gene that provides high tensile strength.</title>
        <authorList>
            <person name="Kono N."/>
            <person name="Nakamura H."/>
            <person name="Ohtoshi R."/>
            <person name="Tomita M."/>
            <person name="Numata K."/>
            <person name="Arakawa K."/>
        </authorList>
    </citation>
    <scope>NUCLEOTIDE SEQUENCE [LARGE SCALE GENOMIC DNA]</scope>
</reference>
<comment type="caution">
    <text evidence="1">The sequence shown here is derived from an EMBL/GenBank/DDBJ whole genome shotgun (WGS) entry which is preliminary data.</text>
</comment>
<accession>A0A4C1WWB4</accession>
<protein>
    <submittedName>
        <fullName evidence="1">Uncharacterized protein</fullName>
    </submittedName>
</protein>
<organism evidence="1 2">
    <name type="scientific">Eumeta variegata</name>
    <name type="common">Bagworm moth</name>
    <name type="synonym">Eumeta japonica</name>
    <dbReference type="NCBI Taxonomy" id="151549"/>
    <lineage>
        <taxon>Eukaryota</taxon>
        <taxon>Metazoa</taxon>
        <taxon>Ecdysozoa</taxon>
        <taxon>Arthropoda</taxon>
        <taxon>Hexapoda</taxon>
        <taxon>Insecta</taxon>
        <taxon>Pterygota</taxon>
        <taxon>Neoptera</taxon>
        <taxon>Endopterygota</taxon>
        <taxon>Lepidoptera</taxon>
        <taxon>Glossata</taxon>
        <taxon>Ditrysia</taxon>
        <taxon>Tineoidea</taxon>
        <taxon>Psychidae</taxon>
        <taxon>Oiketicinae</taxon>
        <taxon>Eumeta</taxon>
    </lineage>
</organism>
<gene>
    <name evidence="1" type="ORF">EVAR_36785_1</name>
</gene>
<proteinExistence type="predicted"/>
<evidence type="ECO:0000313" key="2">
    <source>
        <dbReference type="Proteomes" id="UP000299102"/>
    </source>
</evidence>
<dbReference type="AlphaFoldDB" id="A0A4C1WWB4"/>
<keyword evidence="2" id="KW-1185">Reference proteome</keyword>
<dbReference type="Proteomes" id="UP000299102">
    <property type="component" value="Unassembled WGS sequence"/>
</dbReference>